<sequence length="459" mass="51895">MTSELRSVTPVDMEERATSDYAWDKLTSVAPVSEPDKMKTRGVRVNVFGERDAPLPPLDPISETIDVSCGVLTAKLIRERFICPGINRECIEYAGHFITPKTFYVMADKGSLKDWKNAIRIHGKKIRRYIDSGVLDFYNHSELCTGRCKSRISQSKLNLSDTIPNSPTPIRQSNGHHLYRIKSEDTSHSSHSSNESSSQQSHQSSKNLDSFGEERDMKPSLDQLRLLHMLNLQQLQPGTKKPSHSGSQLPAPLPMHVVKIQSVSPDRYSQGEAPEGKSDDVMFWRTIVQLGLIDEFFREIKAKLDVLKGNMVRNCIPLEDAKKASRIVTELGMREKLDVKLCAHKYEFDRQRDKLEREMELLKRKVTEYEQKSDVLKRKSDCYDQFMTKKLKLDEIPPDSEIDGGRKFTSLSPSMPGIANGNDSREQSPFPSQESSSLGLSSQEDSTDLSLTVNSSQDV</sequence>
<keyword evidence="3" id="KW-0805">Transcription regulation</keyword>
<feature type="compositionally biased region" description="Low complexity" evidence="8">
    <location>
        <begin position="427"/>
        <end position="444"/>
    </location>
</feature>
<dbReference type="GO" id="GO:0003677">
    <property type="term" value="F:DNA binding"/>
    <property type="evidence" value="ECO:0007669"/>
    <property type="project" value="UniProtKB-KW"/>
</dbReference>
<gene>
    <name evidence="10" type="ORF">DPMN_183115</name>
</gene>
<feature type="region of interest" description="Disordered" evidence="8">
    <location>
        <begin position="396"/>
        <end position="459"/>
    </location>
</feature>
<keyword evidence="6" id="KW-0539">Nucleus</keyword>
<name>A0A9D4DFH7_DREPO</name>
<feature type="region of interest" description="Disordered" evidence="8">
    <location>
        <begin position="156"/>
        <end position="214"/>
    </location>
</feature>
<dbReference type="Gene3D" id="3.10.390.10">
    <property type="entry name" value="SAND domain-like"/>
    <property type="match status" value="1"/>
</dbReference>
<dbReference type="SMART" id="SM00258">
    <property type="entry name" value="SAND"/>
    <property type="match status" value="1"/>
</dbReference>
<evidence type="ECO:0000256" key="7">
    <source>
        <dbReference type="SAM" id="Coils"/>
    </source>
</evidence>
<proteinExistence type="predicted"/>
<reference evidence="10" key="2">
    <citation type="submission" date="2020-11" db="EMBL/GenBank/DDBJ databases">
        <authorList>
            <person name="McCartney M.A."/>
            <person name="Auch B."/>
            <person name="Kono T."/>
            <person name="Mallez S."/>
            <person name="Becker A."/>
            <person name="Gohl D.M."/>
            <person name="Silverstein K.A.T."/>
            <person name="Koren S."/>
            <person name="Bechman K.B."/>
            <person name="Herman A."/>
            <person name="Abrahante J.E."/>
            <person name="Garbe J."/>
        </authorList>
    </citation>
    <scope>NUCLEOTIDE SEQUENCE</scope>
    <source>
        <strain evidence="10">Duluth1</strain>
        <tissue evidence="10">Whole animal</tissue>
    </source>
</reference>
<dbReference type="PROSITE" id="PS50864">
    <property type="entry name" value="SAND"/>
    <property type="match status" value="1"/>
</dbReference>
<dbReference type="Proteomes" id="UP000828390">
    <property type="component" value="Unassembled WGS sequence"/>
</dbReference>
<dbReference type="GO" id="GO:0046872">
    <property type="term" value="F:metal ion binding"/>
    <property type="evidence" value="ECO:0007669"/>
    <property type="project" value="UniProtKB-KW"/>
</dbReference>
<feature type="compositionally biased region" description="Polar residues" evidence="8">
    <location>
        <begin position="448"/>
        <end position="459"/>
    </location>
</feature>
<dbReference type="InterPro" id="IPR000770">
    <property type="entry name" value="SAND_dom"/>
</dbReference>
<keyword evidence="2" id="KW-0862">Zinc</keyword>
<keyword evidence="5" id="KW-0804">Transcription</keyword>
<dbReference type="PANTHER" id="PTHR10417">
    <property type="entry name" value="GLUCOCORTICOID MODULATORY ELEMENT-BINDING PROTEIN"/>
    <property type="match status" value="1"/>
</dbReference>
<feature type="domain" description="SAND" evidence="9">
    <location>
        <begin position="50"/>
        <end position="136"/>
    </location>
</feature>
<evidence type="ECO:0000256" key="8">
    <source>
        <dbReference type="SAM" id="MobiDB-lite"/>
    </source>
</evidence>
<evidence type="ECO:0000256" key="2">
    <source>
        <dbReference type="ARBA" id="ARBA00022833"/>
    </source>
</evidence>
<evidence type="ECO:0000259" key="9">
    <source>
        <dbReference type="PROSITE" id="PS50864"/>
    </source>
</evidence>
<protein>
    <recommendedName>
        <fullName evidence="9">SAND domain-containing protein</fullName>
    </recommendedName>
</protein>
<dbReference type="Pfam" id="PF25892">
    <property type="entry name" value="Spe-44"/>
    <property type="match status" value="1"/>
</dbReference>
<accession>A0A9D4DFH7</accession>
<dbReference type="InterPro" id="IPR010919">
    <property type="entry name" value="SAND-like_dom_sf"/>
</dbReference>
<feature type="coiled-coil region" evidence="7">
    <location>
        <begin position="345"/>
        <end position="379"/>
    </location>
</feature>
<feature type="compositionally biased region" description="Low complexity" evidence="8">
    <location>
        <begin position="189"/>
        <end position="205"/>
    </location>
</feature>
<evidence type="ECO:0000256" key="4">
    <source>
        <dbReference type="ARBA" id="ARBA00023125"/>
    </source>
</evidence>
<keyword evidence="11" id="KW-1185">Reference proteome</keyword>
<evidence type="ECO:0000256" key="5">
    <source>
        <dbReference type="ARBA" id="ARBA00023163"/>
    </source>
</evidence>
<dbReference type="InterPro" id="IPR059099">
    <property type="entry name" value="GMEB1/2/Spe-44_dom"/>
</dbReference>
<evidence type="ECO:0000256" key="6">
    <source>
        <dbReference type="ARBA" id="ARBA00023242"/>
    </source>
</evidence>
<dbReference type="Pfam" id="PF01342">
    <property type="entry name" value="SAND"/>
    <property type="match status" value="1"/>
</dbReference>
<organism evidence="10 11">
    <name type="scientific">Dreissena polymorpha</name>
    <name type="common">Zebra mussel</name>
    <name type="synonym">Mytilus polymorpha</name>
    <dbReference type="NCBI Taxonomy" id="45954"/>
    <lineage>
        <taxon>Eukaryota</taxon>
        <taxon>Metazoa</taxon>
        <taxon>Spiralia</taxon>
        <taxon>Lophotrochozoa</taxon>
        <taxon>Mollusca</taxon>
        <taxon>Bivalvia</taxon>
        <taxon>Autobranchia</taxon>
        <taxon>Heteroconchia</taxon>
        <taxon>Euheterodonta</taxon>
        <taxon>Imparidentia</taxon>
        <taxon>Neoheterodontei</taxon>
        <taxon>Myida</taxon>
        <taxon>Dreissenoidea</taxon>
        <taxon>Dreissenidae</taxon>
        <taxon>Dreissena</taxon>
    </lineage>
</organism>
<keyword evidence="7" id="KW-0175">Coiled coil</keyword>
<dbReference type="EMBL" id="JAIWYP010000010">
    <property type="protein sequence ID" value="KAH3748667.1"/>
    <property type="molecule type" value="Genomic_DNA"/>
</dbReference>
<dbReference type="AlphaFoldDB" id="A0A9D4DFH7"/>
<comment type="caution">
    <text evidence="10">The sequence shown here is derived from an EMBL/GenBank/DDBJ whole genome shotgun (WGS) entry which is preliminary data.</text>
</comment>
<evidence type="ECO:0000313" key="10">
    <source>
        <dbReference type="EMBL" id="KAH3748667.1"/>
    </source>
</evidence>
<feature type="compositionally biased region" description="Polar residues" evidence="8">
    <location>
        <begin position="156"/>
        <end position="175"/>
    </location>
</feature>
<keyword evidence="4" id="KW-0238">DNA-binding</keyword>
<evidence type="ECO:0000313" key="11">
    <source>
        <dbReference type="Proteomes" id="UP000828390"/>
    </source>
</evidence>
<dbReference type="OrthoDB" id="5792412at2759"/>
<dbReference type="PANTHER" id="PTHR10417:SF4">
    <property type="entry name" value="SAND DOMAIN-CONTAINING PROTEIN-RELATED"/>
    <property type="match status" value="1"/>
</dbReference>
<keyword evidence="1" id="KW-0479">Metal-binding</keyword>
<evidence type="ECO:0000256" key="1">
    <source>
        <dbReference type="ARBA" id="ARBA00022723"/>
    </source>
</evidence>
<evidence type="ECO:0000256" key="3">
    <source>
        <dbReference type="ARBA" id="ARBA00023015"/>
    </source>
</evidence>
<reference evidence="10" key="1">
    <citation type="journal article" date="2019" name="bioRxiv">
        <title>The Genome of the Zebra Mussel, Dreissena polymorpha: A Resource for Invasive Species Research.</title>
        <authorList>
            <person name="McCartney M.A."/>
            <person name="Auch B."/>
            <person name="Kono T."/>
            <person name="Mallez S."/>
            <person name="Zhang Y."/>
            <person name="Obille A."/>
            <person name="Becker A."/>
            <person name="Abrahante J.E."/>
            <person name="Garbe J."/>
            <person name="Badalamenti J.P."/>
            <person name="Herman A."/>
            <person name="Mangelson H."/>
            <person name="Liachko I."/>
            <person name="Sullivan S."/>
            <person name="Sone E.D."/>
            <person name="Koren S."/>
            <person name="Silverstein K.A.T."/>
            <person name="Beckman K.B."/>
            <person name="Gohl D.M."/>
        </authorList>
    </citation>
    <scope>NUCLEOTIDE SEQUENCE</scope>
    <source>
        <strain evidence="10">Duluth1</strain>
        <tissue evidence="10">Whole animal</tissue>
    </source>
</reference>
<dbReference type="SUPFAM" id="SSF63763">
    <property type="entry name" value="SAND domain-like"/>
    <property type="match status" value="1"/>
</dbReference>